<proteinExistence type="predicted"/>
<organism evidence="1 2">
    <name type="scientific">Dactylosporangium darangshiense</name>
    <dbReference type="NCBI Taxonomy" id="579108"/>
    <lineage>
        <taxon>Bacteria</taxon>
        <taxon>Bacillati</taxon>
        <taxon>Actinomycetota</taxon>
        <taxon>Actinomycetes</taxon>
        <taxon>Micromonosporales</taxon>
        <taxon>Micromonosporaceae</taxon>
        <taxon>Dactylosporangium</taxon>
    </lineage>
</organism>
<name>A0ABP8DMS5_9ACTN</name>
<accession>A0ABP8DMS5</accession>
<dbReference type="RefSeq" id="WP_345136775.1">
    <property type="nucleotide sequence ID" value="NZ_BAABAT010000037.1"/>
</dbReference>
<evidence type="ECO:0000313" key="1">
    <source>
        <dbReference type="EMBL" id="GAA4259854.1"/>
    </source>
</evidence>
<reference evidence="2" key="1">
    <citation type="journal article" date="2019" name="Int. J. Syst. Evol. Microbiol.">
        <title>The Global Catalogue of Microorganisms (GCM) 10K type strain sequencing project: providing services to taxonomists for standard genome sequencing and annotation.</title>
        <authorList>
            <consortium name="The Broad Institute Genomics Platform"/>
            <consortium name="The Broad Institute Genome Sequencing Center for Infectious Disease"/>
            <person name="Wu L."/>
            <person name="Ma J."/>
        </authorList>
    </citation>
    <scope>NUCLEOTIDE SEQUENCE [LARGE SCALE GENOMIC DNA]</scope>
    <source>
        <strain evidence="2">JCM 17441</strain>
    </source>
</reference>
<comment type="caution">
    <text evidence="1">The sequence shown here is derived from an EMBL/GenBank/DDBJ whole genome shotgun (WGS) entry which is preliminary data.</text>
</comment>
<sequence>MPNQPTREHEFAAGAMSIHSRTIVFDCIDETGPVAVGIVVDETALASDIARVIAGLALLAGDHAELAELHSAHPRTDSDHVAEPLPEHAPGTSAALVPLHRPSAVPFQLLQTPTERAADRLTPLLVPHRPRAIRYRAGSVAHHGGDYVAPGRRVVAGTWRYPSPELCEDDRRACGVWIGPPDQPCEQVLVCVSCGLDLT</sequence>
<evidence type="ECO:0000313" key="2">
    <source>
        <dbReference type="Proteomes" id="UP001500620"/>
    </source>
</evidence>
<keyword evidence="2" id="KW-1185">Reference proteome</keyword>
<gene>
    <name evidence="1" type="ORF">GCM10022255_086240</name>
</gene>
<dbReference type="EMBL" id="BAABAT010000037">
    <property type="protein sequence ID" value="GAA4259854.1"/>
    <property type="molecule type" value="Genomic_DNA"/>
</dbReference>
<protein>
    <submittedName>
        <fullName evidence="1">Uncharacterized protein</fullName>
    </submittedName>
</protein>
<dbReference type="Proteomes" id="UP001500620">
    <property type="component" value="Unassembled WGS sequence"/>
</dbReference>